<dbReference type="EMBL" id="ML208447">
    <property type="protein sequence ID" value="TFK65135.1"/>
    <property type="molecule type" value="Genomic_DNA"/>
</dbReference>
<dbReference type="Proteomes" id="UP000308600">
    <property type="component" value="Unassembled WGS sequence"/>
</dbReference>
<keyword evidence="2" id="KW-1185">Reference proteome</keyword>
<reference evidence="1 2" key="1">
    <citation type="journal article" date="2019" name="Nat. Ecol. Evol.">
        <title>Megaphylogeny resolves global patterns of mushroom evolution.</title>
        <authorList>
            <person name="Varga T."/>
            <person name="Krizsan K."/>
            <person name="Foldi C."/>
            <person name="Dima B."/>
            <person name="Sanchez-Garcia M."/>
            <person name="Sanchez-Ramirez S."/>
            <person name="Szollosi G.J."/>
            <person name="Szarkandi J.G."/>
            <person name="Papp V."/>
            <person name="Albert L."/>
            <person name="Andreopoulos W."/>
            <person name="Angelini C."/>
            <person name="Antonin V."/>
            <person name="Barry K.W."/>
            <person name="Bougher N.L."/>
            <person name="Buchanan P."/>
            <person name="Buyck B."/>
            <person name="Bense V."/>
            <person name="Catcheside P."/>
            <person name="Chovatia M."/>
            <person name="Cooper J."/>
            <person name="Damon W."/>
            <person name="Desjardin D."/>
            <person name="Finy P."/>
            <person name="Geml J."/>
            <person name="Haridas S."/>
            <person name="Hughes K."/>
            <person name="Justo A."/>
            <person name="Karasinski D."/>
            <person name="Kautmanova I."/>
            <person name="Kiss B."/>
            <person name="Kocsube S."/>
            <person name="Kotiranta H."/>
            <person name="LaButti K.M."/>
            <person name="Lechner B.E."/>
            <person name="Liimatainen K."/>
            <person name="Lipzen A."/>
            <person name="Lukacs Z."/>
            <person name="Mihaltcheva S."/>
            <person name="Morgado L.N."/>
            <person name="Niskanen T."/>
            <person name="Noordeloos M.E."/>
            <person name="Ohm R.A."/>
            <person name="Ortiz-Santana B."/>
            <person name="Ovrebo C."/>
            <person name="Racz N."/>
            <person name="Riley R."/>
            <person name="Savchenko A."/>
            <person name="Shiryaev A."/>
            <person name="Soop K."/>
            <person name="Spirin V."/>
            <person name="Szebenyi C."/>
            <person name="Tomsovsky M."/>
            <person name="Tulloss R.E."/>
            <person name="Uehling J."/>
            <person name="Grigoriev I.V."/>
            <person name="Vagvolgyi C."/>
            <person name="Papp T."/>
            <person name="Martin F.M."/>
            <person name="Miettinen O."/>
            <person name="Hibbett D.S."/>
            <person name="Nagy L.G."/>
        </authorList>
    </citation>
    <scope>NUCLEOTIDE SEQUENCE [LARGE SCALE GENOMIC DNA]</scope>
    <source>
        <strain evidence="1 2">NL-1719</strain>
    </source>
</reference>
<sequence length="393" mass="44186">MTRSTRFVRFFADGSRVLIRSIRNMISLKDMTSSLPSCSLSRAMDRVARGSRVFETLMPASWGISGLLLKTWATSYTLYERHYQVLTRKLHEGAASCSGDRVEWKRYVDLCLDATTKCWAESFRRYMDENKLSTALELIELCLSLGRAAACQPILSGVVPKHPYNTWDEYCQLLKPWILRLCSVLSRFGLSFTSPPFDDFARHIAGVFIRDIVGTPQPKNMKAQPTIPKIGCGCESCEALGAFLTSSQEEMELRVPRDSADHLNEPLRHASPIIGSYVKSSSQGPFRVFKLEKEKLALIACRDANRASDAKALFEDFGGTTVILELMGNRLDDVQRTLNQRKPFTWPDDYLARTWDPASAPATAAAITVVPETSKRKKSEAKSDTFVKMQKKT</sequence>
<gene>
    <name evidence="1" type="ORF">BDN72DRAFT_210309</name>
</gene>
<accession>A0ACD3AI85</accession>
<proteinExistence type="predicted"/>
<protein>
    <submittedName>
        <fullName evidence="1">Uncharacterized protein</fullName>
    </submittedName>
</protein>
<organism evidence="1 2">
    <name type="scientific">Pluteus cervinus</name>
    <dbReference type="NCBI Taxonomy" id="181527"/>
    <lineage>
        <taxon>Eukaryota</taxon>
        <taxon>Fungi</taxon>
        <taxon>Dikarya</taxon>
        <taxon>Basidiomycota</taxon>
        <taxon>Agaricomycotina</taxon>
        <taxon>Agaricomycetes</taxon>
        <taxon>Agaricomycetidae</taxon>
        <taxon>Agaricales</taxon>
        <taxon>Pluteineae</taxon>
        <taxon>Pluteaceae</taxon>
        <taxon>Pluteus</taxon>
    </lineage>
</organism>
<evidence type="ECO:0000313" key="2">
    <source>
        <dbReference type="Proteomes" id="UP000308600"/>
    </source>
</evidence>
<evidence type="ECO:0000313" key="1">
    <source>
        <dbReference type="EMBL" id="TFK65135.1"/>
    </source>
</evidence>
<name>A0ACD3AI85_9AGAR</name>